<dbReference type="EMBL" id="JAWJWF010000050">
    <property type="protein sequence ID" value="KAK6618347.1"/>
    <property type="molecule type" value="Genomic_DNA"/>
</dbReference>
<name>A0ABR1AFR3_POLSC</name>
<keyword evidence="2" id="KW-1185">Reference proteome</keyword>
<evidence type="ECO:0000313" key="1">
    <source>
        <dbReference type="EMBL" id="KAK6618347.1"/>
    </source>
</evidence>
<dbReference type="Proteomes" id="UP001359485">
    <property type="component" value="Unassembled WGS sequence"/>
</dbReference>
<comment type="caution">
    <text evidence="1">The sequence shown here is derived from an EMBL/GenBank/DDBJ whole genome shotgun (WGS) entry which is preliminary data.</text>
</comment>
<protein>
    <recommendedName>
        <fullName evidence="3">LAGLIDADG homing endonuclease</fullName>
    </recommendedName>
</protein>
<evidence type="ECO:0000313" key="2">
    <source>
        <dbReference type="Proteomes" id="UP001359485"/>
    </source>
</evidence>
<sequence>MQRNQRLHEDVSSIVSCIKNNRLKGNSLVGVINERNGKHYQFTLSKKTLGMFGKDGTHANTGPMKKHKEKLTIYVSTFGTYDVKVTVSSGSERPNPNCTGLNLDVTFGGTIITNADEILTRVANFISCKTILLRTLTDGRT</sequence>
<evidence type="ECO:0008006" key="3">
    <source>
        <dbReference type="Google" id="ProtNLM"/>
    </source>
</evidence>
<organism evidence="1 2">
    <name type="scientific">Polyplax serrata</name>
    <name type="common">Common mouse louse</name>
    <dbReference type="NCBI Taxonomy" id="468196"/>
    <lineage>
        <taxon>Eukaryota</taxon>
        <taxon>Metazoa</taxon>
        <taxon>Ecdysozoa</taxon>
        <taxon>Arthropoda</taxon>
        <taxon>Hexapoda</taxon>
        <taxon>Insecta</taxon>
        <taxon>Pterygota</taxon>
        <taxon>Neoptera</taxon>
        <taxon>Paraneoptera</taxon>
        <taxon>Psocodea</taxon>
        <taxon>Troctomorpha</taxon>
        <taxon>Phthiraptera</taxon>
        <taxon>Anoplura</taxon>
        <taxon>Polyplacidae</taxon>
        <taxon>Polyplax</taxon>
    </lineage>
</organism>
<gene>
    <name evidence="1" type="ORF">RUM44_002799</name>
</gene>
<reference evidence="1 2" key="1">
    <citation type="submission" date="2023-09" db="EMBL/GenBank/DDBJ databases">
        <title>Genomes of two closely related lineages of the louse Polyplax serrata with different host specificities.</title>
        <authorList>
            <person name="Martinu J."/>
            <person name="Tarabai H."/>
            <person name="Stefka J."/>
            <person name="Hypsa V."/>
        </authorList>
    </citation>
    <scope>NUCLEOTIDE SEQUENCE [LARGE SCALE GENOMIC DNA]</scope>
    <source>
        <strain evidence="1">98ZLc_SE</strain>
    </source>
</reference>
<accession>A0ABR1AFR3</accession>
<proteinExistence type="predicted"/>